<proteinExistence type="predicted"/>
<dbReference type="AlphaFoldDB" id="A0A9N9Q0G0"/>
<protein>
    <submittedName>
        <fullName evidence="1">Uncharacterized protein</fullName>
    </submittedName>
</protein>
<comment type="caution">
    <text evidence="1">The sequence shown here is derived from an EMBL/GenBank/DDBJ whole genome shotgun (WGS) entry which is preliminary data.</text>
</comment>
<gene>
    <name evidence="1" type="ORF">HYFRA_00014180</name>
</gene>
<accession>A0A9N9Q0G0</accession>
<sequence length="162" mass="18072">MNDMPPHILCAHRAERTWIVGHVSRVAIFDFGVDAIAIAFAFDSSNSRCSLTPHPMGSFEVCGCFLQLIAPLPPRRVHAAIEHSQPVILPQIYISPLQNTEHLQCPNTPDRTTSVGDGVVVDAIQVHLHLRCTHKRSWRSDLSSFKRAAESSHTPRLVPKRQ</sequence>
<organism evidence="1 2">
    <name type="scientific">Hymenoscyphus fraxineus</name>
    <dbReference type="NCBI Taxonomy" id="746836"/>
    <lineage>
        <taxon>Eukaryota</taxon>
        <taxon>Fungi</taxon>
        <taxon>Dikarya</taxon>
        <taxon>Ascomycota</taxon>
        <taxon>Pezizomycotina</taxon>
        <taxon>Leotiomycetes</taxon>
        <taxon>Helotiales</taxon>
        <taxon>Helotiaceae</taxon>
        <taxon>Hymenoscyphus</taxon>
    </lineage>
</organism>
<dbReference type="Proteomes" id="UP000696280">
    <property type="component" value="Unassembled WGS sequence"/>
</dbReference>
<evidence type="ECO:0000313" key="1">
    <source>
        <dbReference type="EMBL" id="CAG8962450.1"/>
    </source>
</evidence>
<name>A0A9N9Q0G0_9HELO</name>
<reference evidence="1" key="1">
    <citation type="submission" date="2021-07" db="EMBL/GenBank/DDBJ databases">
        <authorList>
            <person name="Durling M."/>
        </authorList>
    </citation>
    <scope>NUCLEOTIDE SEQUENCE</scope>
</reference>
<keyword evidence="2" id="KW-1185">Reference proteome</keyword>
<dbReference type="EMBL" id="CAJVRL010000132">
    <property type="protein sequence ID" value="CAG8962450.1"/>
    <property type="molecule type" value="Genomic_DNA"/>
</dbReference>
<evidence type="ECO:0000313" key="2">
    <source>
        <dbReference type="Proteomes" id="UP000696280"/>
    </source>
</evidence>